<reference evidence="2" key="1">
    <citation type="submission" date="2019-06" db="EMBL/GenBank/DDBJ databases">
        <title>Gordonia isolated from sludge of a wastewater treatment plant.</title>
        <authorList>
            <person name="Tamura T."/>
            <person name="Aoyama K."/>
            <person name="Kang Y."/>
            <person name="Saito S."/>
            <person name="Akiyama N."/>
            <person name="Yazawa K."/>
            <person name="Gonoi T."/>
            <person name="Mikami Y."/>
        </authorList>
    </citation>
    <scope>NUCLEOTIDE SEQUENCE [LARGE SCALE GENOMIC DNA]</scope>
    <source>
        <strain evidence="2">NBRC 107697</strain>
    </source>
</reference>
<organism evidence="1 2">
    <name type="scientific">Gordonia crocea</name>
    <dbReference type="NCBI Taxonomy" id="589162"/>
    <lineage>
        <taxon>Bacteria</taxon>
        <taxon>Bacillati</taxon>
        <taxon>Actinomycetota</taxon>
        <taxon>Actinomycetes</taxon>
        <taxon>Mycobacteriales</taxon>
        <taxon>Gordoniaceae</taxon>
        <taxon>Gordonia</taxon>
    </lineage>
</organism>
<evidence type="ECO:0000313" key="1">
    <source>
        <dbReference type="EMBL" id="GED96687.1"/>
    </source>
</evidence>
<sequence length="146" mass="15904">MGVSASTKFDIAAPPSVVMEVLQDIESLPEWSGPHKSAEIVEEYDDGLPKLVKVKVSVGPITDEQTLTYQWTDNTCTWDLVEGTQLSKQHGTYTITETDKGSQVEFTLDVDLKVKLPGLIVKQGQKTAVETAKKGLTKEALKRAAG</sequence>
<dbReference type="AlphaFoldDB" id="A0A7M3SVL3"/>
<proteinExistence type="predicted"/>
<evidence type="ECO:0000313" key="2">
    <source>
        <dbReference type="Proteomes" id="UP000444980"/>
    </source>
</evidence>
<dbReference type="PANTHER" id="PTHR39683:SF4">
    <property type="entry name" value="COENZYME Q-BINDING PROTEIN COQ10 START DOMAIN-CONTAINING PROTEIN"/>
    <property type="match status" value="1"/>
</dbReference>
<dbReference type="SUPFAM" id="SSF55961">
    <property type="entry name" value="Bet v1-like"/>
    <property type="match status" value="1"/>
</dbReference>
<dbReference type="Gene3D" id="3.30.530.20">
    <property type="match status" value="1"/>
</dbReference>
<dbReference type="CDD" id="cd07819">
    <property type="entry name" value="SRPBCC_2"/>
    <property type="match status" value="1"/>
</dbReference>
<dbReference type="InterPro" id="IPR019587">
    <property type="entry name" value="Polyketide_cyclase/dehydratase"/>
</dbReference>
<gene>
    <name evidence="1" type="ORF">nbrc107697_07260</name>
</gene>
<dbReference type="OrthoDB" id="4730534at2"/>
<dbReference type="Pfam" id="PF10604">
    <property type="entry name" value="Polyketide_cyc2"/>
    <property type="match status" value="1"/>
</dbReference>
<dbReference type="InterPro" id="IPR023393">
    <property type="entry name" value="START-like_dom_sf"/>
</dbReference>
<protein>
    <recommendedName>
        <fullName evidence="3">Cyclase</fullName>
    </recommendedName>
</protein>
<accession>A0A7M3SVL3</accession>
<dbReference type="EMBL" id="BJOU01000001">
    <property type="protein sequence ID" value="GED96687.1"/>
    <property type="molecule type" value="Genomic_DNA"/>
</dbReference>
<dbReference type="Proteomes" id="UP000444980">
    <property type="component" value="Unassembled WGS sequence"/>
</dbReference>
<evidence type="ECO:0008006" key="3">
    <source>
        <dbReference type="Google" id="ProtNLM"/>
    </source>
</evidence>
<dbReference type="PANTHER" id="PTHR39683">
    <property type="entry name" value="CONSERVED PROTEIN TB16.3"/>
    <property type="match status" value="1"/>
</dbReference>
<comment type="caution">
    <text evidence="1">The sequence shown here is derived from an EMBL/GenBank/DDBJ whole genome shotgun (WGS) entry which is preliminary data.</text>
</comment>
<keyword evidence="2" id="KW-1185">Reference proteome</keyword>
<name>A0A7M3SVL3_9ACTN</name>
<dbReference type="RefSeq" id="WP_161926121.1">
    <property type="nucleotide sequence ID" value="NZ_BJOU01000001.1"/>
</dbReference>